<feature type="transmembrane region" description="Helical" evidence="4">
    <location>
        <begin position="293"/>
        <end position="313"/>
    </location>
</feature>
<evidence type="ECO:0000256" key="4">
    <source>
        <dbReference type="SAM" id="Phobius"/>
    </source>
</evidence>
<evidence type="ECO:0000256" key="2">
    <source>
        <dbReference type="ARBA" id="ARBA00022676"/>
    </source>
</evidence>
<evidence type="ECO:0000313" key="6">
    <source>
        <dbReference type="EMBL" id="OGG52880.1"/>
    </source>
</evidence>
<reference evidence="6 7" key="1">
    <citation type="journal article" date="2016" name="Nat. Commun.">
        <title>Thousands of microbial genomes shed light on interconnected biogeochemical processes in an aquifer system.</title>
        <authorList>
            <person name="Anantharaman K."/>
            <person name="Brown C.T."/>
            <person name="Hug L.A."/>
            <person name="Sharon I."/>
            <person name="Castelle C.J."/>
            <person name="Probst A.J."/>
            <person name="Thomas B.C."/>
            <person name="Singh A."/>
            <person name="Wilkins M.J."/>
            <person name="Karaoz U."/>
            <person name="Brodie E.L."/>
            <person name="Williams K.H."/>
            <person name="Hubbard S.S."/>
            <person name="Banfield J.F."/>
        </authorList>
    </citation>
    <scope>NUCLEOTIDE SEQUENCE [LARGE SCALE GENOMIC DNA]</scope>
</reference>
<protein>
    <recommendedName>
        <fullName evidence="5">Glycosyltransferase 2-like domain-containing protein</fullName>
    </recommendedName>
</protein>
<dbReference type="InterPro" id="IPR001173">
    <property type="entry name" value="Glyco_trans_2-like"/>
</dbReference>
<feature type="transmembrane region" description="Helical" evidence="4">
    <location>
        <begin position="366"/>
        <end position="387"/>
    </location>
</feature>
<dbReference type="PANTHER" id="PTHR43630">
    <property type="entry name" value="POLY-BETA-1,6-N-ACETYL-D-GLUCOSAMINE SYNTHASE"/>
    <property type="match status" value="1"/>
</dbReference>
<comment type="caution">
    <text evidence="6">The sequence shown here is derived from an EMBL/GenBank/DDBJ whole genome shotgun (WGS) entry which is preliminary data.</text>
</comment>
<keyword evidence="2" id="KW-0328">Glycosyltransferase</keyword>
<keyword evidence="4" id="KW-0812">Transmembrane</keyword>
<dbReference type="InterPro" id="IPR029044">
    <property type="entry name" value="Nucleotide-diphossugar_trans"/>
</dbReference>
<organism evidence="6 7">
    <name type="scientific">Candidatus Kaiserbacteria bacterium RIFCSPHIGHO2_01_FULL_53_29</name>
    <dbReference type="NCBI Taxonomy" id="1798480"/>
    <lineage>
        <taxon>Bacteria</taxon>
        <taxon>Candidatus Kaiseribacteriota</taxon>
    </lineage>
</organism>
<evidence type="ECO:0000259" key="5">
    <source>
        <dbReference type="Pfam" id="PF13632"/>
    </source>
</evidence>
<keyword evidence="3" id="KW-0808">Transferase</keyword>
<feature type="domain" description="Glycosyltransferase 2-like" evidence="5">
    <location>
        <begin position="134"/>
        <end position="338"/>
    </location>
</feature>
<dbReference type="CDD" id="cd06423">
    <property type="entry name" value="CESA_like"/>
    <property type="match status" value="1"/>
</dbReference>
<dbReference type="Gene3D" id="3.90.550.10">
    <property type="entry name" value="Spore Coat Polysaccharide Biosynthesis Protein SpsA, Chain A"/>
    <property type="match status" value="1"/>
</dbReference>
<proteinExistence type="inferred from homology"/>
<dbReference type="EMBL" id="MFKT01000021">
    <property type="protein sequence ID" value="OGG52880.1"/>
    <property type="molecule type" value="Genomic_DNA"/>
</dbReference>
<accession>A0A1F6CUW5</accession>
<keyword evidence="4" id="KW-0472">Membrane</keyword>
<dbReference type="SUPFAM" id="SSF53448">
    <property type="entry name" value="Nucleotide-diphospho-sugar transferases"/>
    <property type="match status" value="1"/>
</dbReference>
<evidence type="ECO:0000256" key="1">
    <source>
        <dbReference type="ARBA" id="ARBA00006739"/>
    </source>
</evidence>
<comment type="similarity">
    <text evidence="1">Belongs to the glycosyltransferase 2 family.</text>
</comment>
<name>A0A1F6CUW5_9BACT</name>
<dbReference type="Pfam" id="PF13632">
    <property type="entry name" value="Glyco_trans_2_3"/>
    <property type="match status" value="1"/>
</dbReference>
<sequence>MNYASNLSPQKNARPISNGVNLKNFVVPTRHRRSAFDLKEARVVAIIPTYKPERLTTKLVLDLTQWNPDIRVVVVDDCTPVDYTEGAAIFARIRSVRDRITVLRTPVNRMKAGALNYALEHIFALGDEDMPDVILSLDDDIVIAPSTVRNLVTELMSYDTLGAVCSQSRVLNKNKNLLTRLQGLEYVGFNATRLADEGFYRGPLVMHGMLTAFRVSALREVGRFAEGHLIEDYEITTRLKTRGWSVKLAGSSPAWTMVPETFSKLWRQRTRWSYGGITVITKVTYLPSVLQDLIGHGVFFVTVIMIGLMLVFRSTSTVPTHITDWIVGLSLLQLALWYAFQLWLMGLYRERDRYDWIIRVSLLPEFIYTNILTFIVLGSYLFLLFNMLTHAVTRQSGSVVRRLTALGAALFAVCGYTKGWGTRTN</sequence>
<evidence type="ECO:0000256" key="3">
    <source>
        <dbReference type="ARBA" id="ARBA00022679"/>
    </source>
</evidence>
<dbReference type="STRING" id="1798480.A2851_04300"/>
<dbReference type="AlphaFoldDB" id="A0A1F6CUW5"/>
<gene>
    <name evidence="6" type="ORF">A2851_04300</name>
</gene>
<dbReference type="PANTHER" id="PTHR43630:SF1">
    <property type="entry name" value="POLY-BETA-1,6-N-ACETYL-D-GLUCOSAMINE SYNTHASE"/>
    <property type="match status" value="1"/>
</dbReference>
<dbReference type="GO" id="GO:0016757">
    <property type="term" value="F:glycosyltransferase activity"/>
    <property type="evidence" value="ECO:0007669"/>
    <property type="project" value="UniProtKB-KW"/>
</dbReference>
<evidence type="ECO:0000313" key="7">
    <source>
        <dbReference type="Proteomes" id="UP000176863"/>
    </source>
</evidence>
<dbReference type="Proteomes" id="UP000176863">
    <property type="component" value="Unassembled WGS sequence"/>
</dbReference>
<feature type="transmembrane region" description="Helical" evidence="4">
    <location>
        <begin position="325"/>
        <end position="346"/>
    </location>
</feature>
<keyword evidence="4" id="KW-1133">Transmembrane helix</keyword>